<name>A0AA37WI85_9BACT</name>
<protein>
    <recommendedName>
        <fullName evidence="1">Beta-lactamase-related domain-containing protein</fullName>
    </recommendedName>
</protein>
<dbReference type="SUPFAM" id="SSF56601">
    <property type="entry name" value="beta-lactamase/transpeptidase-like"/>
    <property type="match status" value="1"/>
</dbReference>
<evidence type="ECO:0000313" key="2">
    <source>
        <dbReference type="EMBL" id="GLR19350.1"/>
    </source>
</evidence>
<dbReference type="RefSeq" id="WP_235291947.1">
    <property type="nucleotide sequence ID" value="NZ_BSOH01000027.1"/>
</dbReference>
<dbReference type="InterPro" id="IPR001466">
    <property type="entry name" value="Beta-lactam-related"/>
</dbReference>
<evidence type="ECO:0000313" key="3">
    <source>
        <dbReference type="Proteomes" id="UP001156666"/>
    </source>
</evidence>
<feature type="domain" description="Beta-lactamase-related" evidence="1">
    <location>
        <begin position="46"/>
        <end position="378"/>
    </location>
</feature>
<accession>A0AA37WI85</accession>
<sequence>MCLVLICCLASCREQEKTIIYSEPAIIDTFDQELVVIENIDLALKVDSLFNEALKELQISGAAVSILDGNTAVLQKTYGYSDARSKVPLTTKSVFRIGSVSKSITGVLSGILFQQGKINFDEQVSQVDPDFSFYNSNYTKDVKLSHLLSHTSGLPYHSYTNLVEYGLPLHKIVCRFSEIMNLESPGNVYSYQNAAFAESGAVLSQKLHMPIQNIYKTFLFGPLGMKSASTSYADLKDSDNFAKPHKKIAGIWIPQSVNKKYYNAIPAGGVNASIEDMSKIMRLLLGNFPTMLADSTISILTTPTIDTKVRYRYYKKWENFDKSYYGYGWRIHTFKDPTTGVSDTLIHHGGQVNNYRSEIAIDRKNGIAICVLFNSYTPLANTVIPKLLEIVKAIHK</sequence>
<dbReference type="AlphaFoldDB" id="A0AA37WI85"/>
<reference evidence="2" key="2">
    <citation type="submission" date="2023-01" db="EMBL/GenBank/DDBJ databases">
        <title>Draft genome sequence of Portibacter lacus strain NBRC 108769.</title>
        <authorList>
            <person name="Sun Q."/>
            <person name="Mori K."/>
        </authorList>
    </citation>
    <scope>NUCLEOTIDE SEQUENCE</scope>
    <source>
        <strain evidence="2">NBRC 108769</strain>
    </source>
</reference>
<organism evidence="2 3">
    <name type="scientific">Portibacter lacus</name>
    <dbReference type="NCBI Taxonomy" id="1099794"/>
    <lineage>
        <taxon>Bacteria</taxon>
        <taxon>Pseudomonadati</taxon>
        <taxon>Bacteroidota</taxon>
        <taxon>Saprospiria</taxon>
        <taxon>Saprospirales</taxon>
        <taxon>Haliscomenobacteraceae</taxon>
        <taxon>Portibacter</taxon>
    </lineage>
</organism>
<gene>
    <name evidence="2" type="ORF">GCM10007940_39660</name>
</gene>
<evidence type="ECO:0000259" key="1">
    <source>
        <dbReference type="Pfam" id="PF00144"/>
    </source>
</evidence>
<keyword evidence="3" id="KW-1185">Reference proteome</keyword>
<dbReference type="Proteomes" id="UP001156666">
    <property type="component" value="Unassembled WGS sequence"/>
</dbReference>
<proteinExistence type="predicted"/>
<dbReference type="PANTHER" id="PTHR43283">
    <property type="entry name" value="BETA-LACTAMASE-RELATED"/>
    <property type="match status" value="1"/>
</dbReference>
<dbReference type="EMBL" id="BSOH01000027">
    <property type="protein sequence ID" value="GLR19350.1"/>
    <property type="molecule type" value="Genomic_DNA"/>
</dbReference>
<dbReference type="Gene3D" id="3.40.710.10">
    <property type="entry name" value="DD-peptidase/beta-lactamase superfamily"/>
    <property type="match status" value="1"/>
</dbReference>
<dbReference type="Pfam" id="PF00144">
    <property type="entry name" value="Beta-lactamase"/>
    <property type="match status" value="1"/>
</dbReference>
<comment type="caution">
    <text evidence="2">The sequence shown here is derived from an EMBL/GenBank/DDBJ whole genome shotgun (WGS) entry which is preliminary data.</text>
</comment>
<reference evidence="2" key="1">
    <citation type="journal article" date="2014" name="Int. J. Syst. Evol. Microbiol.">
        <title>Complete genome sequence of Corynebacterium casei LMG S-19264T (=DSM 44701T), isolated from a smear-ripened cheese.</title>
        <authorList>
            <consortium name="US DOE Joint Genome Institute (JGI-PGF)"/>
            <person name="Walter F."/>
            <person name="Albersmeier A."/>
            <person name="Kalinowski J."/>
            <person name="Ruckert C."/>
        </authorList>
    </citation>
    <scope>NUCLEOTIDE SEQUENCE</scope>
    <source>
        <strain evidence="2">NBRC 108769</strain>
    </source>
</reference>
<dbReference type="InterPro" id="IPR050789">
    <property type="entry name" value="Diverse_Enzym_Activities"/>
</dbReference>
<dbReference type="InterPro" id="IPR012338">
    <property type="entry name" value="Beta-lactam/transpept-like"/>
</dbReference>